<evidence type="ECO:0000256" key="8">
    <source>
        <dbReference type="ARBA" id="ARBA00038435"/>
    </source>
</evidence>
<keyword evidence="3" id="KW-0050">Antiport</keyword>
<evidence type="ECO:0000256" key="2">
    <source>
        <dbReference type="ARBA" id="ARBA00022448"/>
    </source>
</evidence>
<proteinExistence type="inferred from homology"/>
<dbReference type="STRING" id="426128.SAMN05660297_01560"/>
<dbReference type="RefSeq" id="WP_090441824.1">
    <property type="nucleotide sequence ID" value="NZ_FOHU01000005.1"/>
</dbReference>
<dbReference type="PANTHER" id="PTHR33451:SF3">
    <property type="entry name" value="MALATE-2H(+)_NA(+)-LACTATE ANTIPORTER"/>
    <property type="match status" value="1"/>
</dbReference>
<dbReference type="PANTHER" id="PTHR33451">
    <property type="entry name" value="MALATE-2H(+)/NA(+)-LACTATE ANTIPORTER"/>
    <property type="match status" value="1"/>
</dbReference>
<feature type="transmembrane region" description="Helical" evidence="9">
    <location>
        <begin position="12"/>
        <end position="30"/>
    </location>
</feature>
<evidence type="ECO:0000256" key="6">
    <source>
        <dbReference type="ARBA" id="ARBA00022989"/>
    </source>
</evidence>
<keyword evidence="12" id="KW-1185">Reference proteome</keyword>
<evidence type="ECO:0000259" key="10">
    <source>
        <dbReference type="Pfam" id="PF03553"/>
    </source>
</evidence>
<name>A0A1I0CAD9_9FIRM</name>
<protein>
    <submittedName>
        <fullName evidence="11">Transporter, NhaC family (TC 2.A.35)</fullName>
    </submittedName>
</protein>
<dbReference type="PROSITE" id="PS51257">
    <property type="entry name" value="PROKAR_LIPOPROTEIN"/>
    <property type="match status" value="1"/>
</dbReference>
<evidence type="ECO:0000256" key="5">
    <source>
        <dbReference type="ARBA" id="ARBA00022692"/>
    </source>
</evidence>
<sequence>MKKSTGTKKDAYYIGITSLLFIGSCIFFKVSLVWGFIGSILMTIAVLTKRGFSLYALKDMMLEGIKECKSIYVLILLIGATISIWMSSGTVPAMIYYGFQYMEGMNFLFSAFLFTSVMAIFIGTAVGTISTIGIAILGMGRGFGIPEGVLLGVIISGAYLADKISPISGLLNLTLSTMETTYRDTLRTMMKTLMPVYFLTAGIYYFIGGRYSITADIDSLELYKATILQEFYISPLLLLLPIGVLCLSIVGIKMLSTITLGLVSGIFISFGLQKMSILDLAYAIVFGYKGNTASAELNSILHSGGMVSMLEVVLIVAGAIGLSSILEKSGLIHLVINKTISSTKTKGQLIFKTGIISSVLTIVTCDQAAGVIIPGKLFKEKYHQLGLDNKVLARTISDTGTIIAPIIPWNINALIISMITGVSAISYIPYAVLCYIFPIITVIVGRGLREGKQAGVEPNW</sequence>
<comment type="similarity">
    <text evidence="8">Belongs to the NhaC Na(+)/H(+) (TC 2.A.35) antiporter family.</text>
</comment>
<dbReference type="Pfam" id="PF03553">
    <property type="entry name" value="Na_H_antiporter"/>
    <property type="match status" value="1"/>
</dbReference>
<dbReference type="OrthoDB" id="9762978at2"/>
<keyword evidence="4" id="KW-1003">Cell membrane</keyword>
<dbReference type="EMBL" id="FOHU01000005">
    <property type="protein sequence ID" value="SET16469.1"/>
    <property type="molecule type" value="Genomic_DNA"/>
</dbReference>
<feature type="transmembrane region" description="Helical" evidence="9">
    <location>
        <begin position="262"/>
        <end position="285"/>
    </location>
</feature>
<evidence type="ECO:0000256" key="7">
    <source>
        <dbReference type="ARBA" id="ARBA00023136"/>
    </source>
</evidence>
<feature type="transmembrane region" description="Helical" evidence="9">
    <location>
        <begin position="69"/>
        <end position="87"/>
    </location>
</feature>
<dbReference type="Proteomes" id="UP000199568">
    <property type="component" value="Unassembled WGS sequence"/>
</dbReference>
<evidence type="ECO:0000256" key="4">
    <source>
        <dbReference type="ARBA" id="ARBA00022475"/>
    </source>
</evidence>
<feature type="transmembrane region" description="Helical" evidence="9">
    <location>
        <begin position="107"/>
        <end position="137"/>
    </location>
</feature>
<dbReference type="InterPro" id="IPR018461">
    <property type="entry name" value="Na/H_Antiport_NhaC-like_C"/>
</dbReference>
<reference evidence="11 12" key="1">
    <citation type="submission" date="2016-10" db="EMBL/GenBank/DDBJ databases">
        <authorList>
            <person name="de Groot N.N."/>
        </authorList>
    </citation>
    <scope>NUCLEOTIDE SEQUENCE [LARGE SCALE GENOMIC DNA]</scope>
    <source>
        <strain evidence="11 12">DSM 18979</strain>
    </source>
</reference>
<evidence type="ECO:0000256" key="9">
    <source>
        <dbReference type="SAM" id="Phobius"/>
    </source>
</evidence>
<keyword evidence="6 9" id="KW-1133">Transmembrane helix</keyword>
<keyword evidence="2" id="KW-0813">Transport</keyword>
<feature type="transmembrane region" description="Helical" evidence="9">
    <location>
        <begin position="402"/>
        <end position="421"/>
    </location>
</feature>
<dbReference type="GO" id="GO:0005886">
    <property type="term" value="C:plasma membrane"/>
    <property type="evidence" value="ECO:0007669"/>
    <property type="project" value="UniProtKB-SubCell"/>
</dbReference>
<dbReference type="AlphaFoldDB" id="A0A1I0CAD9"/>
<feature type="transmembrane region" description="Helical" evidence="9">
    <location>
        <begin position="305"/>
        <end position="326"/>
    </location>
</feature>
<organism evidence="11 12">
    <name type="scientific">Natronincola peptidivorans</name>
    <dbReference type="NCBI Taxonomy" id="426128"/>
    <lineage>
        <taxon>Bacteria</taxon>
        <taxon>Bacillati</taxon>
        <taxon>Bacillota</taxon>
        <taxon>Clostridia</taxon>
        <taxon>Peptostreptococcales</taxon>
        <taxon>Natronincolaceae</taxon>
        <taxon>Natronincola</taxon>
    </lineage>
</organism>
<gene>
    <name evidence="11" type="ORF">SAMN05660297_01560</name>
</gene>
<evidence type="ECO:0000256" key="1">
    <source>
        <dbReference type="ARBA" id="ARBA00004651"/>
    </source>
</evidence>
<feature type="domain" description="Na+/H+ antiporter NhaC-like C-terminal" evidence="10">
    <location>
        <begin position="157"/>
        <end position="444"/>
    </location>
</feature>
<keyword evidence="7 9" id="KW-0472">Membrane</keyword>
<feature type="transmembrane region" description="Helical" evidence="9">
    <location>
        <begin position="231"/>
        <end position="250"/>
    </location>
</feature>
<comment type="subcellular location">
    <subcellularLocation>
        <location evidence="1">Cell membrane</location>
        <topology evidence="1">Multi-pass membrane protein</topology>
    </subcellularLocation>
</comment>
<evidence type="ECO:0000256" key="3">
    <source>
        <dbReference type="ARBA" id="ARBA00022449"/>
    </source>
</evidence>
<dbReference type="GO" id="GO:0015297">
    <property type="term" value="F:antiporter activity"/>
    <property type="evidence" value="ECO:0007669"/>
    <property type="project" value="UniProtKB-KW"/>
</dbReference>
<accession>A0A1I0CAD9</accession>
<evidence type="ECO:0000313" key="11">
    <source>
        <dbReference type="EMBL" id="SET16469.1"/>
    </source>
</evidence>
<keyword evidence="5 9" id="KW-0812">Transmembrane</keyword>
<dbReference type="InterPro" id="IPR052180">
    <property type="entry name" value="NhaC_Na-H+_Antiporter"/>
</dbReference>
<feature type="transmembrane region" description="Helical" evidence="9">
    <location>
        <begin position="192"/>
        <end position="211"/>
    </location>
</feature>
<evidence type="ECO:0000313" key="12">
    <source>
        <dbReference type="Proteomes" id="UP000199568"/>
    </source>
</evidence>
<feature type="transmembrane region" description="Helical" evidence="9">
    <location>
        <begin position="36"/>
        <end position="57"/>
    </location>
</feature>
<feature type="transmembrane region" description="Helical" evidence="9">
    <location>
        <begin position="427"/>
        <end position="445"/>
    </location>
</feature>